<dbReference type="EMBL" id="FRDI01000005">
    <property type="protein sequence ID" value="SHN62798.1"/>
    <property type="molecule type" value="Genomic_DNA"/>
</dbReference>
<dbReference type="Proteomes" id="UP000186469">
    <property type="component" value="Unassembled WGS sequence"/>
</dbReference>
<name>A0A1M7SWP0_9BACT</name>
<keyword evidence="2" id="KW-1185">Reference proteome</keyword>
<evidence type="ECO:0000313" key="1">
    <source>
        <dbReference type="EMBL" id="SHN62798.1"/>
    </source>
</evidence>
<sequence length="99" mass="10820">MNTLSFVSIVNLSDTFLNTVVLNAENSGSEGIFMRSFDRMDRSGLNTRVDDFSGRTLSVYNIDGLHSGKSNPSDSLIQGNDDKMIAMYSGSGRVFNLSI</sequence>
<proteinExistence type="predicted"/>
<protein>
    <submittedName>
        <fullName evidence="1">Uncharacterized protein</fullName>
    </submittedName>
</protein>
<dbReference type="STRING" id="1121455.SAMN02745728_01303"/>
<reference evidence="1 2" key="1">
    <citation type="submission" date="2016-12" db="EMBL/GenBank/DDBJ databases">
        <authorList>
            <person name="Song W.-J."/>
            <person name="Kurnit D.M."/>
        </authorList>
    </citation>
    <scope>NUCLEOTIDE SEQUENCE [LARGE SCALE GENOMIC DNA]</scope>
    <source>
        <strain evidence="1 2">DSM 11393</strain>
    </source>
</reference>
<dbReference type="RefSeq" id="WP_072696996.1">
    <property type="nucleotide sequence ID" value="NZ_FRDI01000005.1"/>
</dbReference>
<accession>A0A1M7SWP0</accession>
<gene>
    <name evidence="1" type="ORF">SAMN02745728_01303</name>
</gene>
<organism evidence="1 2">
    <name type="scientific">Desulfovibrio litoralis DSM 11393</name>
    <dbReference type="NCBI Taxonomy" id="1121455"/>
    <lineage>
        <taxon>Bacteria</taxon>
        <taxon>Pseudomonadati</taxon>
        <taxon>Thermodesulfobacteriota</taxon>
        <taxon>Desulfovibrionia</taxon>
        <taxon>Desulfovibrionales</taxon>
        <taxon>Desulfovibrionaceae</taxon>
        <taxon>Desulfovibrio</taxon>
    </lineage>
</organism>
<dbReference type="AlphaFoldDB" id="A0A1M7SWP0"/>
<evidence type="ECO:0000313" key="2">
    <source>
        <dbReference type="Proteomes" id="UP000186469"/>
    </source>
</evidence>